<organism evidence="3 4">
    <name type="scientific">Fluctibacter halophilus</name>
    <dbReference type="NCBI Taxonomy" id="226011"/>
    <lineage>
        <taxon>Bacteria</taxon>
        <taxon>Pseudomonadati</taxon>
        <taxon>Pseudomonadota</taxon>
        <taxon>Gammaproteobacteria</taxon>
        <taxon>Alteromonadales</taxon>
        <taxon>Alteromonadaceae</taxon>
        <taxon>Fluctibacter</taxon>
    </lineage>
</organism>
<feature type="domain" description="Cell-division protein ZapC C-terminal" evidence="1">
    <location>
        <begin position="89"/>
        <end position="167"/>
    </location>
</feature>
<feature type="domain" description="Cell-division protein ZapC N-terminal" evidence="2">
    <location>
        <begin position="2"/>
        <end position="88"/>
    </location>
</feature>
<keyword evidence="3" id="KW-0132">Cell division</keyword>
<reference evidence="3 4" key="1">
    <citation type="submission" date="2021-10" db="EMBL/GenBank/DDBJ databases">
        <title>Draft genome of Aestuariibacter halophilus JC2043.</title>
        <authorList>
            <person name="Emsley S.A."/>
            <person name="Pfannmuller K.M."/>
            <person name="Ushijima B."/>
            <person name="Saw J.H."/>
            <person name="Videau P."/>
        </authorList>
    </citation>
    <scope>NUCLEOTIDE SEQUENCE [LARGE SCALE GENOMIC DNA]</scope>
    <source>
        <strain evidence="3 4">JC2043</strain>
    </source>
</reference>
<sequence length="179" mass="19807">MTPRSDWYWYQHTTTQRIALSLDEEQCFVSAVGAKQVCKPLSGQLPFSIEDHAHYARLTDALTQLGKFNDLQVAQAALNGCAALAFHKPISHKSWYVAARQQHSQPPNDDVVQLIGQSGPVAALVLERDQSSALCMLLEGQIDLANGKTLVPFSIIRVLQDRLHSLTVRRPSALYARSA</sequence>
<keyword evidence="4" id="KW-1185">Reference proteome</keyword>
<gene>
    <name evidence="3" type="ORF">LJ739_05435</name>
</gene>
<dbReference type="Proteomes" id="UP001520878">
    <property type="component" value="Unassembled WGS sequence"/>
</dbReference>
<dbReference type="RefSeq" id="WP_229157803.1">
    <property type="nucleotide sequence ID" value="NZ_JAJEWP010000001.1"/>
</dbReference>
<proteinExistence type="predicted"/>
<evidence type="ECO:0000313" key="3">
    <source>
        <dbReference type="EMBL" id="MCC2615677.1"/>
    </source>
</evidence>
<evidence type="ECO:0000313" key="4">
    <source>
        <dbReference type="Proteomes" id="UP001520878"/>
    </source>
</evidence>
<evidence type="ECO:0000259" key="1">
    <source>
        <dbReference type="Pfam" id="PF07126"/>
    </source>
</evidence>
<name>A0ABS8G516_9ALTE</name>
<dbReference type="InterPro" id="IPR048372">
    <property type="entry name" value="ZapC_C"/>
</dbReference>
<comment type="caution">
    <text evidence="3">The sequence shown here is derived from an EMBL/GenBank/DDBJ whole genome shotgun (WGS) entry which is preliminary data.</text>
</comment>
<evidence type="ECO:0000259" key="2">
    <source>
        <dbReference type="Pfam" id="PF21083"/>
    </source>
</evidence>
<dbReference type="Pfam" id="PF07126">
    <property type="entry name" value="ZapC_C"/>
    <property type="match status" value="1"/>
</dbReference>
<protein>
    <submittedName>
        <fullName evidence="3">Cell division protein ZapC</fullName>
    </submittedName>
</protein>
<dbReference type="InterPro" id="IPR048373">
    <property type="entry name" value="ZapC_N"/>
</dbReference>
<dbReference type="EMBL" id="JAJEWP010000001">
    <property type="protein sequence ID" value="MCC2615677.1"/>
    <property type="molecule type" value="Genomic_DNA"/>
</dbReference>
<dbReference type="GO" id="GO:0051301">
    <property type="term" value="P:cell division"/>
    <property type="evidence" value="ECO:0007669"/>
    <property type="project" value="UniProtKB-KW"/>
</dbReference>
<accession>A0ABS8G516</accession>
<dbReference type="Pfam" id="PF21083">
    <property type="entry name" value="ZapC_N"/>
    <property type="match status" value="1"/>
</dbReference>
<keyword evidence="3" id="KW-0131">Cell cycle</keyword>